<proteinExistence type="predicted"/>
<dbReference type="RefSeq" id="WP_281094752.1">
    <property type="nucleotide sequence ID" value="NZ_JARYZI010000007.1"/>
</dbReference>
<gene>
    <name evidence="2" type="ORF">QE109_11930</name>
</gene>
<dbReference type="Proteomes" id="UP001158045">
    <property type="component" value="Unassembled WGS sequence"/>
</dbReference>
<dbReference type="InterPro" id="IPR029478">
    <property type="entry name" value="TM1586_NiRdase"/>
</dbReference>
<reference evidence="2 3" key="1">
    <citation type="submission" date="2023-04" db="EMBL/GenBank/DDBJ databases">
        <title>Fusibacter bizertensis strain WBS, isolated from littoral bottom sediments of the Arctic seas - biochemical and genomic analysis.</title>
        <authorList>
            <person name="Brioukhanov A.L."/>
        </authorList>
    </citation>
    <scope>NUCLEOTIDE SEQUENCE [LARGE SCALE GENOMIC DNA]</scope>
    <source>
        <strain evidence="2 3">WBS</strain>
    </source>
</reference>
<accession>A0ABT6NEL3</accession>
<dbReference type="Gene3D" id="3.40.109.30">
    <property type="entry name" value="putative nitroreductase (tm1586), domain 2"/>
    <property type="match status" value="1"/>
</dbReference>
<dbReference type="Gene3D" id="3.40.109.10">
    <property type="entry name" value="NADH Oxidase"/>
    <property type="match status" value="1"/>
</dbReference>
<organism evidence="2 3">
    <name type="scientific">Fusibacter bizertensis</name>
    <dbReference type="NCBI Taxonomy" id="1488331"/>
    <lineage>
        <taxon>Bacteria</taxon>
        <taxon>Bacillati</taxon>
        <taxon>Bacillota</taxon>
        <taxon>Clostridia</taxon>
        <taxon>Eubacteriales</taxon>
        <taxon>Eubacteriales Family XII. Incertae Sedis</taxon>
        <taxon>Fusibacter</taxon>
    </lineage>
</organism>
<feature type="domain" description="Putative nitroreductase TM1586" evidence="1">
    <location>
        <begin position="5"/>
        <end position="265"/>
    </location>
</feature>
<dbReference type="InterPro" id="IPR000415">
    <property type="entry name" value="Nitroreductase-like"/>
</dbReference>
<name>A0ABT6NEL3_9FIRM</name>
<dbReference type="SUPFAM" id="SSF55469">
    <property type="entry name" value="FMN-dependent nitroreductase-like"/>
    <property type="match status" value="2"/>
</dbReference>
<protein>
    <submittedName>
        <fullName evidence="2">Nitroreductase family protein</fullName>
    </submittedName>
</protein>
<dbReference type="EMBL" id="JARYZI010000007">
    <property type="protein sequence ID" value="MDH8678864.1"/>
    <property type="molecule type" value="Genomic_DNA"/>
</dbReference>
<comment type="caution">
    <text evidence="2">The sequence shown here is derived from an EMBL/GenBank/DDBJ whole genome shotgun (WGS) entry which is preliminary data.</text>
</comment>
<evidence type="ECO:0000259" key="1">
    <source>
        <dbReference type="Pfam" id="PF14512"/>
    </source>
</evidence>
<evidence type="ECO:0000313" key="3">
    <source>
        <dbReference type="Proteomes" id="UP001158045"/>
    </source>
</evidence>
<sequence>MKSMKLAEKRHSTREFKTYPLTNEDKRILEEIWMTRPKLSKESSVELIYVDDGLAVAPRLEGLAGYFGNMIIAPQYYAVVSDPDDLSFKLAGYSGEWLILNAIKHDFGFCWIEVKDPLSTKIALNLKTPKTVVALIAIGYPKKEFQQSTIYAASRAGSLSTLTDLGYPNIDNFSTKAPVSIRKSITELAHINTFDSKPDLSDLEQYGIHEALFYMRLAPSYENRQPWHFLIRGSEIDLIMVENDHASQAIKCLDAGIAMFYFEVGMHESGFSGTWDFTNLDESYALPSNYVTVGRFHY</sequence>
<dbReference type="Pfam" id="PF14512">
    <property type="entry name" value="TM1586_NiRdase"/>
    <property type="match status" value="1"/>
</dbReference>
<keyword evidence="3" id="KW-1185">Reference proteome</keyword>
<evidence type="ECO:0000313" key="2">
    <source>
        <dbReference type="EMBL" id="MDH8678864.1"/>
    </source>
</evidence>
<dbReference type="CDD" id="cd02062">
    <property type="entry name" value="Nitro_FMN_reductase"/>
    <property type="match status" value="1"/>
</dbReference>